<keyword evidence="2 5" id="KW-0547">Nucleotide-binding</keyword>
<organism evidence="8 9">
    <name type="scientific">Sphenodon punctatus</name>
    <name type="common">Tuatara</name>
    <name type="synonym">Hatteria punctata</name>
    <dbReference type="NCBI Taxonomy" id="8508"/>
    <lineage>
        <taxon>Eukaryota</taxon>
        <taxon>Metazoa</taxon>
        <taxon>Chordata</taxon>
        <taxon>Craniata</taxon>
        <taxon>Vertebrata</taxon>
        <taxon>Euteleostomi</taxon>
        <taxon>Lepidosauria</taxon>
        <taxon>Sphenodontia</taxon>
        <taxon>Sphenodontidae</taxon>
        <taxon>Sphenodon</taxon>
    </lineage>
</organism>
<reference evidence="8" key="1">
    <citation type="submission" date="2025-08" db="UniProtKB">
        <authorList>
            <consortium name="Ensembl"/>
        </authorList>
    </citation>
    <scope>IDENTIFICATION</scope>
</reference>
<dbReference type="Ensembl" id="ENSSPUT00000020516.1">
    <property type="protein sequence ID" value="ENSSPUP00000019260.1"/>
    <property type="gene ID" value="ENSSPUG00000014842.1"/>
</dbReference>
<proteinExistence type="predicted"/>
<name>A0A8D0HAY2_SPHPU</name>
<protein>
    <recommendedName>
        <fullName evidence="7">Protein kinase domain-containing protein</fullName>
    </recommendedName>
</protein>
<dbReference type="Proteomes" id="UP000694392">
    <property type="component" value="Unplaced"/>
</dbReference>
<dbReference type="Pfam" id="PF00069">
    <property type="entry name" value="Pkinase"/>
    <property type="match status" value="1"/>
</dbReference>
<keyword evidence="4 5" id="KW-0067">ATP-binding</keyword>
<feature type="region of interest" description="Disordered" evidence="6">
    <location>
        <begin position="1"/>
        <end position="87"/>
    </location>
</feature>
<feature type="compositionally biased region" description="Polar residues" evidence="6">
    <location>
        <begin position="72"/>
        <end position="85"/>
    </location>
</feature>
<keyword evidence="1" id="KW-0808">Transferase</keyword>
<sequence>AYEELESQTSEAGQQELSTNSAISQATEQQSTKSVVSNSGQASESTNGIEFKSDSVNPEDSLVNNIDDLKQNENASSFQISSPTNAVKPKRKEKVLAAKFPNQQATPERKEKKYTVDKRFLQDFDDIVLIGDGGFGNVFKAKHRLDYRCYAVKRVQFNSKVQVEVSELADLTHENIVRYYGCWTGEDYMISDSTSSHSR</sequence>
<feature type="binding site" evidence="5">
    <location>
        <position position="153"/>
    </location>
    <ligand>
        <name>ATP</name>
        <dbReference type="ChEBI" id="CHEBI:30616"/>
    </ligand>
</feature>
<dbReference type="GO" id="GO:0005634">
    <property type="term" value="C:nucleus"/>
    <property type="evidence" value="ECO:0007669"/>
    <property type="project" value="TreeGrafter"/>
</dbReference>
<dbReference type="Gene3D" id="3.30.200.20">
    <property type="entry name" value="Phosphorylase Kinase, domain 1"/>
    <property type="match status" value="1"/>
</dbReference>
<dbReference type="PANTHER" id="PTHR11042">
    <property type="entry name" value="EUKARYOTIC TRANSLATION INITIATION FACTOR 2-ALPHA KINASE EIF2-ALPHA KINASE -RELATED"/>
    <property type="match status" value="1"/>
</dbReference>
<evidence type="ECO:0000256" key="3">
    <source>
        <dbReference type="ARBA" id="ARBA00022777"/>
    </source>
</evidence>
<dbReference type="GeneTree" id="ENSGT00940000160736"/>
<keyword evidence="9" id="KW-1185">Reference proteome</keyword>
<evidence type="ECO:0000313" key="9">
    <source>
        <dbReference type="Proteomes" id="UP000694392"/>
    </source>
</evidence>
<evidence type="ECO:0000256" key="5">
    <source>
        <dbReference type="PROSITE-ProRule" id="PRU10141"/>
    </source>
</evidence>
<evidence type="ECO:0000259" key="7">
    <source>
        <dbReference type="PROSITE" id="PS50011"/>
    </source>
</evidence>
<dbReference type="InterPro" id="IPR017441">
    <property type="entry name" value="Protein_kinase_ATP_BS"/>
</dbReference>
<dbReference type="GO" id="GO:0004694">
    <property type="term" value="F:eukaryotic translation initiation factor 2alpha kinase activity"/>
    <property type="evidence" value="ECO:0007669"/>
    <property type="project" value="TreeGrafter"/>
</dbReference>
<evidence type="ECO:0000256" key="1">
    <source>
        <dbReference type="ARBA" id="ARBA00022679"/>
    </source>
</evidence>
<feature type="compositionally biased region" description="Polar residues" evidence="6">
    <location>
        <begin position="7"/>
        <end position="64"/>
    </location>
</feature>
<evidence type="ECO:0000256" key="6">
    <source>
        <dbReference type="SAM" id="MobiDB-lite"/>
    </source>
</evidence>
<dbReference type="InterPro" id="IPR000719">
    <property type="entry name" value="Prot_kinase_dom"/>
</dbReference>
<dbReference type="SUPFAM" id="SSF56112">
    <property type="entry name" value="Protein kinase-like (PK-like)"/>
    <property type="match status" value="1"/>
</dbReference>
<dbReference type="PANTHER" id="PTHR11042:SF163">
    <property type="entry name" value="INTERFERON-INDUCED, DOUBLE-STRANDED RNA-ACTIVATED PROTEIN KINASE"/>
    <property type="match status" value="1"/>
</dbReference>
<dbReference type="PROSITE" id="PS50011">
    <property type="entry name" value="PROTEIN_KINASE_DOM"/>
    <property type="match status" value="1"/>
</dbReference>
<accession>A0A8D0HAY2</accession>
<evidence type="ECO:0000313" key="8">
    <source>
        <dbReference type="Ensembl" id="ENSSPUP00000019260.1"/>
    </source>
</evidence>
<reference evidence="8" key="2">
    <citation type="submission" date="2025-09" db="UniProtKB">
        <authorList>
            <consortium name="Ensembl"/>
        </authorList>
    </citation>
    <scope>IDENTIFICATION</scope>
</reference>
<dbReference type="GO" id="GO:0005524">
    <property type="term" value="F:ATP binding"/>
    <property type="evidence" value="ECO:0007669"/>
    <property type="project" value="UniProtKB-UniRule"/>
</dbReference>
<evidence type="ECO:0000256" key="2">
    <source>
        <dbReference type="ARBA" id="ARBA00022741"/>
    </source>
</evidence>
<dbReference type="InterPro" id="IPR011009">
    <property type="entry name" value="Kinase-like_dom_sf"/>
</dbReference>
<feature type="domain" description="Protein kinase" evidence="7">
    <location>
        <begin position="124"/>
        <end position="199"/>
    </location>
</feature>
<dbReference type="AlphaFoldDB" id="A0A8D0HAY2"/>
<keyword evidence="3" id="KW-0418">Kinase</keyword>
<evidence type="ECO:0000256" key="4">
    <source>
        <dbReference type="ARBA" id="ARBA00022840"/>
    </source>
</evidence>
<dbReference type="InterPro" id="IPR050339">
    <property type="entry name" value="CC_SR_Kinase"/>
</dbReference>
<dbReference type="GO" id="GO:0005737">
    <property type="term" value="C:cytoplasm"/>
    <property type="evidence" value="ECO:0007669"/>
    <property type="project" value="TreeGrafter"/>
</dbReference>
<dbReference type="PROSITE" id="PS00107">
    <property type="entry name" value="PROTEIN_KINASE_ATP"/>
    <property type="match status" value="1"/>
</dbReference>